<protein>
    <submittedName>
        <fullName evidence="4">Centlein isoform X10</fullName>
    </submittedName>
</protein>
<feature type="compositionally biased region" description="Basic and acidic residues" evidence="2">
    <location>
        <begin position="813"/>
        <end position="826"/>
    </location>
</feature>
<reference evidence="3" key="1">
    <citation type="submission" date="2025-05" db="UniProtKB">
        <authorList>
            <consortium name="RefSeq"/>
        </authorList>
    </citation>
    <scope>NUCLEOTIDE SEQUENCE [LARGE SCALE GENOMIC DNA]</scope>
</reference>
<dbReference type="PANTHER" id="PTHR18957:SF0">
    <property type="entry name" value="CENTLEIN"/>
    <property type="match status" value="1"/>
</dbReference>
<evidence type="ECO:0000313" key="4">
    <source>
        <dbReference type="RefSeq" id="XP_072848171.1"/>
    </source>
</evidence>
<dbReference type="InterPro" id="IPR038810">
    <property type="entry name" value="CNTLN"/>
</dbReference>
<feature type="coiled-coil region" evidence="1">
    <location>
        <begin position="103"/>
        <end position="260"/>
    </location>
</feature>
<accession>A0ABM5FRZ7</accession>
<gene>
    <name evidence="4" type="primary">CNTLN</name>
</gene>
<keyword evidence="3" id="KW-1185">Reference proteome</keyword>
<dbReference type="SUPFAM" id="SSF57997">
    <property type="entry name" value="Tropomyosin"/>
    <property type="match status" value="1"/>
</dbReference>
<dbReference type="GeneID" id="110081101"/>
<evidence type="ECO:0000313" key="3">
    <source>
        <dbReference type="Proteomes" id="UP001652642"/>
    </source>
</evidence>
<feature type="coiled-coil region" evidence="1">
    <location>
        <begin position="604"/>
        <end position="725"/>
    </location>
</feature>
<feature type="region of interest" description="Disordered" evidence="2">
    <location>
        <begin position="785"/>
        <end position="852"/>
    </location>
</feature>
<feature type="coiled-coil region" evidence="1">
    <location>
        <begin position="858"/>
        <end position="990"/>
    </location>
</feature>
<dbReference type="RefSeq" id="XP_072848171.1">
    <property type="nucleotide sequence ID" value="XM_072992070.1"/>
</dbReference>
<proteinExistence type="predicted"/>
<reference evidence="4" key="2">
    <citation type="submission" date="2025-08" db="UniProtKB">
        <authorList>
            <consortium name="RefSeq"/>
        </authorList>
    </citation>
    <scope>IDENTIFICATION</scope>
</reference>
<organism evidence="3 4">
    <name type="scientific">Pogona vitticeps</name>
    <name type="common">central bearded dragon</name>
    <dbReference type="NCBI Taxonomy" id="103695"/>
    <lineage>
        <taxon>Eukaryota</taxon>
        <taxon>Metazoa</taxon>
        <taxon>Chordata</taxon>
        <taxon>Craniata</taxon>
        <taxon>Vertebrata</taxon>
        <taxon>Euteleostomi</taxon>
        <taxon>Lepidosauria</taxon>
        <taxon>Squamata</taxon>
        <taxon>Bifurcata</taxon>
        <taxon>Unidentata</taxon>
        <taxon>Episquamata</taxon>
        <taxon>Toxicofera</taxon>
        <taxon>Iguania</taxon>
        <taxon>Acrodonta</taxon>
        <taxon>Agamidae</taxon>
        <taxon>Amphibolurinae</taxon>
        <taxon>Pogona</taxon>
    </lineage>
</organism>
<evidence type="ECO:0000256" key="1">
    <source>
        <dbReference type="SAM" id="Coils"/>
    </source>
</evidence>
<dbReference type="PANTHER" id="PTHR18957">
    <property type="entry name" value="CENTLEIN"/>
    <property type="match status" value="1"/>
</dbReference>
<name>A0ABM5FRZ7_9SAUR</name>
<evidence type="ECO:0000256" key="2">
    <source>
        <dbReference type="SAM" id="MobiDB-lite"/>
    </source>
</evidence>
<feature type="region of interest" description="Disordered" evidence="2">
    <location>
        <begin position="500"/>
        <end position="519"/>
    </location>
</feature>
<dbReference type="Proteomes" id="UP001652642">
    <property type="component" value="Chromosome 2"/>
</dbReference>
<keyword evidence="1" id="KW-0175">Coiled coil</keyword>
<sequence>MTSSQRKDAASTAASRVTTLLEEEVKNLTEELSQCQADKEFVWSLWKRLQVANPDVTQAVSLVVEREKQKSELKDRKVLEILKVKDDKIQALKQRTCGQQEEINNLVKRKIAVDEENVALKNELCILQQKFKDKIQELKDTEERALRKDEQSRLVIKNLEEENGGLSTRYADLLNNLEKLRKQEAQWRIEKSGIDAKIKNLETDLTEARGQMEVLHSRCNQLASQLNAKQTELTEKDLDMDRIRKELQELQNCYKQNTEHAAQQAELIQQLQALNMDTQKVLRTQEDAHTAETISYQKLYNELTVCFEKLKASEIQLRENQVSLQNQLLEKDNHICQLEEQIQQNHNSVSSLSSDIYPTQKKEDFHHCSSRKLEHLITPQKSEIKLLQEKLKRATHTLADHTLCNRDFLDCISARAVKKHKEPPVKRSRSLSPRSFLKESEELRKLKIAERKIENLEKALQLKIQENDELGQVHEKRRKRLQMLQTNYRAVKKQLKQWEEGYSKPGRSKSGKECSDPQHLCQEDSDATWNELAYFKRENKKLLIEKFNLEEEFDQMKIYTRRDKAAIQELSMCLQQKQEELLFGLGEENGVKSSTPKKNVKETSAQTLQKVLQLERRIKSFEKESRTMKEVNKVLIKDKSDLKALLKQHQEETEAKEKELETLLEKITELGKDKAELHLMIDGLEREVTSLKRQVAEADSLRNENEDLQSKVKQLQSSLDRAKRVGSAATGEAAHGQWRCKSATAKVKLKTGKKKSLVQHHQSLLNQSIKVTSSVFENFSKDGWEDMTESSDSEILTSEDLGDKTTRSIPLTDKNDQQDQKQEKNNKMPPDTVHLEGQSKLHHKKTANNEITKHLSTIKMLKYEVQGKEEQLRERQEKISRMERDITMKRHLIDDWRLRMKVNQEKAKSFKEMIQTLEEKVKTLTEDCSNKKTSIDSLKQRLNVASKEKAQYEEMYRKAKQELEKKEIKLATLEGKMSEAECAMTELETAASQQLHGLARQSEQALEVVQKKLIMSNDKVEEFATFVKTLATELQHNVKEMRTHVRCIKKMQQNKGYGDGVSRESVHRAQHLAASILNISKSDLDDILDVGDEETEQIKMEYESDREWMGYIQKLIEGQFPFASYLMDGVLEKLNEQKKLAEEYSSLVKQTT</sequence>